<dbReference type="PANTHER" id="PTHR47505:SF1">
    <property type="entry name" value="DNA UTILIZATION PROTEIN YHGH"/>
    <property type="match status" value="1"/>
</dbReference>
<dbReference type="EMBL" id="CACRUE010000036">
    <property type="protein sequence ID" value="VYU40633.1"/>
    <property type="molecule type" value="Genomic_DNA"/>
</dbReference>
<evidence type="ECO:0000259" key="2">
    <source>
        <dbReference type="Pfam" id="PF18912"/>
    </source>
</evidence>
<sequence>MKITNKEKITDNIKDKKSILKYIKDILLDFIYPKNISCIICDNPIKLTNSYSICKDCFKELHFLKDACLKCGKPLINHNLEYENIKDCPSCKRRTFYFDRAISCIEYNKTSKKMILDFKYRNKTYFCKYVAQIMSEKMELENLTADYLLCVPLHKKRLRKRGFNQAQKIAEDLSEITGIPTLNCIFRKRNTRRLYNLNKKEREQEVKNSFVIKDNDNLLKNKNVILIDDIFTTAATTNEISKELRLVPVNKITVLTLLTRGYDMYLPYEEND</sequence>
<dbReference type="AlphaFoldDB" id="A0A6N3EQ25"/>
<evidence type="ECO:0000313" key="3">
    <source>
        <dbReference type="EMBL" id="VYU40633.1"/>
    </source>
</evidence>
<dbReference type="Pfam" id="PF18912">
    <property type="entry name" value="DZR_2"/>
    <property type="match status" value="1"/>
</dbReference>
<accession>A0A6N3EQ25</accession>
<organism evidence="3">
    <name type="scientific">Intestinibacter bartlettii</name>
    <dbReference type="NCBI Taxonomy" id="261299"/>
    <lineage>
        <taxon>Bacteria</taxon>
        <taxon>Bacillati</taxon>
        <taxon>Bacillota</taxon>
        <taxon>Clostridia</taxon>
        <taxon>Peptostreptococcales</taxon>
        <taxon>Peptostreptococcaceae</taxon>
        <taxon>Intestinibacter</taxon>
    </lineage>
</organism>
<gene>
    <name evidence="3" type="ORF">IBLFYP30_02560</name>
</gene>
<protein>
    <submittedName>
        <fullName evidence="3">DNA utilization protein GntX</fullName>
    </submittedName>
</protein>
<dbReference type="PANTHER" id="PTHR47505">
    <property type="entry name" value="DNA UTILIZATION PROTEIN YHGH"/>
    <property type="match status" value="1"/>
</dbReference>
<comment type="similarity">
    <text evidence="1">Belongs to the ComF/GntX family.</text>
</comment>
<name>A0A6N3EQ25_9FIRM</name>
<dbReference type="InterPro" id="IPR044005">
    <property type="entry name" value="DZR_2"/>
</dbReference>
<dbReference type="InterPro" id="IPR051910">
    <property type="entry name" value="ComF/GntX_DNA_util-trans"/>
</dbReference>
<dbReference type="SUPFAM" id="SSF53271">
    <property type="entry name" value="PRTase-like"/>
    <property type="match status" value="1"/>
</dbReference>
<proteinExistence type="inferred from homology"/>
<evidence type="ECO:0000256" key="1">
    <source>
        <dbReference type="ARBA" id="ARBA00008007"/>
    </source>
</evidence>
<dbReference type="CDD" id="cd06223">
    <property type="entry name" value="PRTases_typeI"/>
    <property type="match status" value="1"/>
</dbReference>
<reference evidence="3" key="1">
    <citation type="submission" date="2019-11" db="EMBL/GenBank/DDBJ databases">
        <authorList>
            <person name="Feng L."/>
        </authorList>
    </citation>
    <scope>NUCLEOTIDE SEQUENCE</scope>
    <source>
        <strain evidence="3">IbartlettiiLFYP30</strain>
    </source>
</reference>
<dbReference type="RefSeq" id="WP_156531117.1">
    <property type="nucleotide sequence ID" value="NZ_CACRUE010000036.1"/>
</dbReference>
<dbReference type="InterPro" id="IPR029057">
    <property type="entry name" value="PRTase-like"/>
</dbReference>
<dbReference type="Gene3D" id="3.40.50.2020">
    <property type="match status" value="1"/>
</dbReference>
<feature type="domain" description="Double zinc ribbon" evidence="2">
    <location>
        <begin position="27"/>
        <end position="91"/>
    </location>
</feature>
<dbReference type="InterPro" id="IPR000836">
    <property type="entry name" value="PRTase_dom"/>
</dbReference>